<comment type="caution">
    <text evidence="3">The sequence shown here is derived from an EMBL/GenBank/DDBJ whole genome shotgun (WGS) entry which is preliminary data.</text>
</comment>
<dbReference type="Gene3D" id="3.20.20.120">
    <property type="entry name" value="Enolase-like C-terminal domain"/>
    <property type="match status" value="1"/>
</dbReference>
<name>A0AAE2ZQI6_9HYPH</name>
<evidence type="ECO:0000313" key="3">
    <source>
        <dbReference type="EMBL" id="MBW8639061.1"/>
    </source>
</evidence>
<dbReference type="AlphaFoldDB" id="A0AAE2ZQI6"/>
<sequence length="391" mass="42647">MRITGIEDLHASGGRKTISFLKITTDEGVTGWSEFSEFIGSKGLTALIREIAPGLIGEDPRATGRLSAMFKAKSRVASGGLNALAYAAIENACIDIKAKALGVPVYELLGGAIRDRLRVYWSHCGTYRISTPELYGAQPVRSAEDFAGLGREVVEKGVGALKTNIVIFDAPKPFVYFGGFGVGPGHPERDLPQSVLTAAVDQLSALREGAGKSAAIMLDILSNFRPSDCIRLARALEPVDLAWLELDLPDPEAVCDIRRSVRTPIASLETCYHREMYRPFLEKRAVDVAIIDVMWNGIYESVKIADLADAYDIGVSSHAFTSHLALMMSAHMCAAIPNYRYVEMDFDQPQWNDELFHTRPVVENGHLLVPDGPGWGIEVNEDAVRANTPGN</sequence>
<keyword evidence="1" id="KW-0456">Lyase</keyword>
<dbReference type="Gene3D" id="3.30.390.10">
    <property type="entry name" value="Enolase-like, N-terminal domain"/>
    <property type="match status" value="1"/>
</dbReference>
<dbReference type="PANTHER" id="PTHR48080">
    <property type="entry name" value="D-GALACTONATE DEHYDRATASE-RELATED"/>
    <property type="match status" value="1"/>
</dbReference>
<evidence type="ECO:0000259" key="2">
    <source>
        <dbReference type="SMART" id="SM00922"/>
    </source>
</evidence>
<reference evidence="3" key="1">
    <citation type="submission" date="2021-08" db="EMBL/GenBank/DDBJ databases">
        <title>Hoeflea bacterium WL0058 sp. nov., isolated from the sediment.</title>
        <authorList>
            <person name="Wang L."/>
            <person name="Zhang D."/>
        </authorList>
    </citation>
    <scope>NUCLEOTIDE SEQUENCE</scope>
    <source>
        <strain evidence="3">WL0058</strain>
    </source>
</reference>
<organism evidence="3 4">
    <name type="scientific">Flavimaribacter sediminis</name>
    <dbReference type="NCBI Taxonomy" id="2865987"/>
    <lineage>
        <taxon>Bacteria</taxon>
        <taxon>Pseudomonadati</taxon>
        <taxon>Pseudomonadota</taxon>
        <taxon>Alphaproteobacteria</taxon>
        <taxon>Hyphomicrobiales</taxon>
        <taxon>Rhizobiaceae</taxon>
        <taxon>Flavimaribacter</taxon>
    </lineage>
</organism>
<feature type="domain" description="Mandelate racemase/muconate lactonizing enzyme C-terminal" evidence="2">
    <location>
        <begin position="143"/>
        <end position="264"/>
    </location>
</feature>
<dbReference type="Pfam" id="PF02746">
    <property type="entry name" value="MR_MLE_N"/>
    <property type="match status" value="1"/>
</dbReference>
<dbReference type="EMBL" id="JAICBX010000003">
    <property type="protein sequence ID" value="MBW8639061.1"/>
    <property type="molecule type" value="Genomic_DNA"/>
</dbReference>
<dbReference type="InterPro" id="IPR029065">
    <property type="entry name" value="Enolase_C-like"/>
</dbReference>
<dbReference type="SFLD" id="SFLDS00001">
    <property type="entry name" value="Enolase"/>
    <property type="match status" value="1"/>
</dbReference>
<dbReference type="InterPro" id="IPR013342">
    <property type="entry name" value="Mandelate_racemase_C"/>
</dbReference>
<dbReference type="CDD" id="cd03316">
    <property type="entry name" value="MR_like"/>
    <property type="match status" value="1"/>
</dbReference>
<dbReference type="RefSeq" id="WP_220229773.1">
    <property type="nucleotide sequence ID" value="NZ_JAICBX010000003.1"/>
</dbReference>
<dbReference type="InterPro" id="IPR034593">
    <property type="entry name" value="DgoD-like"/>
</dbReference>
<keyword evidence="4" id="KW-1185">Reference proteome</keyword>
<dbReference type="SMART" id="SM00922">
    <property type="entry name" value="MR_MLE"/>
    <property type="match status" value="1"/>
</dbReference>
<dbReference type="Pfam" id="PF13378">
    <property type="entry name" value="MR_MLE_C"/>
    <property type="match status" value="1"/>
</dbReference>
<dbReference type="SFLD" id="SFLDG00179">
    <property type="entry name" value="mandelate_racemase"/>
    <property type="match status" value="1"/>
</dbReference>
<evidence type="ECO:0000256" key="1">
    <source>
        <dbReference type="ARBA" id="ARBA00023239"/>
    </source>
</evidence>
<gene>
    <name evidence="3" type="ORF">K1W69_17830</name>
</gene>
<dbReference type="SUPFAM" id="SSF54826">
    <property type="entry name" value="Enolase N-terminal domain-like"/>
    <property type="match status" value="1"/>
</dbReference>
<dbReference type="GO" id="GO:0016829">
    <property type="term" value="F:lyase activity"/>
    <property type="evidence" value="ECO:0007669"/>
    <property type="project" value="UniProtKB-KW"/>
</dbReference>
<dbReference type="Proteomes" id="UP001196509">
    <property type="component" value="Unassembled WGS sequence"/>
</dbReference>
<dbReference type="PANTHER" id="PTHR48080:SF2">
    <property type="entry name" value="D-GALACTONATE DEHYDRATASE"/>
    <property type="match status" value="1"/>
</dbReference>
<proteinExistence type="predicted"/>
<dbReference type="InterPro" id="IPR029017">
    <property type="entry name" value="Enolase-like_N"/>
</dbReference>
<dbReference type="InterPro" id="IPR013341">
    <property type="entry name" value="Mandelate_racemase_N_dom"/>
</dbReference>
<evidence type="ECO:0000313" key="4">
    <source>
        <dbReference type="Proteomes" id="UP001196509"/>
    </source>
</evidence>
<protein>
    <submittedName>
        <fullName evidence="3">Mandelate racemase/muconate lactonizing enzyme family protein</fullName>
    </submittedName>
</protein>
<accession>A0AAE2ZQI6</accession>
<dbReference type="InterPro" id="IPR036849">
    <property type="entry name" value="Enolase-like_C_sf"/>
</dbReference>
<dbReference type="SUPFAM" id="SSF51604">
    <property type="entry name" value="Enolase C-terminal domain-like"/>
    <property type="match status" value="1"/>
</dbReference>